<dbReference type="Gene3D" id="3.30.470.20">
    <property type="entry name" value="ATP-grasp fold, B domain"/>
    <property type="match status" value="1"/>
</dbReference>
<proteinExistence type="predicted"/>
<feature type="compositionally biased region" description="Basic and acidic residues" evidence="1">
    <location>
        <begin position="365"/>
        <end position="375"/>
    </location>
</feature>
<reference evidence="2 3" key="1">
    <citation type="submission" date="2016-02" db="EMBL/GenBank/DDBJ databases">
        <title>Paenibacillus sp. LPB0068, isolated from Crassostrea gigas.</title>
        <authorList>
            <person name="Shin S.-K."/>
            <person name="Yi H."/>
        </authorList>
    </citation>
    <scope>NUCLEOTIDE SEQUENCE [LARGE SCALE GENOMIC DNA]</scope>
    <source>
        <strain evidence="2 3">LPB0068</strain>
    </source>
</reference>
<comment type="caution">
    <text evidence="2">The sequence shown here is derived from an EMBL/GenBank/DDBJ whole genome shotgun (WGS) entry which is preliminary data.</text>
</comment>
<evidence type="ECO:0000313" key="3">
    <source>
        <dbReference type="Proteomes" id="UP000077134"/>
    </source>
</evidence>
<gene>
    <name evidence="2" type="ORF">PNBC_08560</name>
</gene>
<evidence type="ECO:0000256" key="1">
    <source>
        <dbReference type="SAM" id="MobiDB-lite"/>
    </source>
</evidence>
<dbReference type="KEGG" id="pcx:LPB68_06835"/>
<dbReference type="AlphaFoldDB" id="A0A167ECY8"/>
<dbReference type="InterPro" id="IPR026838">
    <property type="entry name" value="YheC/D"/>
</dbReference>
<keyword evidence="3" id="KW-1185">Reference proteome</keyword>
<accession>A0A167ECY8</accession>
<evidence type="ECO:0000313" key="2">
    <source>
        <dbReference type="EMBL" id="OAB75408.1"/>
    </source>
</evidence>
<sequence length="391" mass="44759">MIGILYSKTMLLHLIKGKRSFEKPSFYVETTREIGEEIIFLSLSDINWSKGTVRGWNGVDPIIIRRSLPDVIINRTRTNHPHTKMLIQRLKRMGKIVLNEQNVISKLEIHHILTKNNKLVPYLPETDSVTHHSVRDLLEHNTSLFLKPSTASVGNGIIRIRKINNKTVAEINILGRTKMYRVGINQIITMVKRKKRDYLVQGGVSLMKYNGNPVDFRVSMQKNGKGRWQYTGMVGRVAKKGSIVTNLHCGGQSLKATKLFEHWGWNSARIEGAVAKLGLRIAKTLEKEFPNIADLGLDIALDESQHPWIIEVNFRDLRITFRDAGDKETWRSTFKTPIYYAAYLIKQIREQQNTRGLDLNNSDLPDEHDIYRDENATPTETVPELPSVLES</sequence>
<dbReference type="EMBL" id="LSFN01000010">
    <property type="protein sequence ID" value="OAB75408.1"/>
    <property type="molecule type" value="Genomic_DNA"/>
</dbReference>
<organism evidence="2 3">
    <name type="scientific">Paenibacillus crassostreae</name>
    <dbReference type="NCBI Taxonomy" id="1763538"/>
    <lineage>
        <taxon>Bacteria</taxon>
        <taxon>Bacillati</taxon>
        <taxon>Bacillota</taxon>
        <taxon>Bacilli</taxon>
        <taxon>Bacillales</taxon>
        <taxon>Paenibacillaceae</taxon>
        <taxon>Paenibacillus</taxon>
    </lineage>
</organism>
<dbReference type="STRING" id="1763538.LPB68_06835"/>
<protein>
    <recommendedName>
        <fullName evidence="4">Endospore coat-associated protein</fullName>
    </recommendedName>
</protein>
<dbReference type="SUPFAM" id="SSF56059">
    <property type="entry name" value="Glutathione synthetase ATP-binding domain-like"/>
    <property type="match status" value="1"/>
</dbReference>
<evidence type="ECO:0008006" key="4">
    <source>
        <dbReference type="Google" id="ProtNLM"/>
    </source>
</evidence>
<dbReference type="Proteomes" id="UP000077134">
    <property type="component" value="Unassembled WGS sequence"/>
</dbReference>
<dbReference type="RefSeq" id="WP_068657159.1">
    <property type="nucleotide sequence ID" value="NZ_CP017770.1"/>
</dbReference>
<name>A0A167ECY8_9BACL</name>
<dbReference type="OrthoDB" id="7869153at2"/>
<feature type="region of interest" description="Disordered" evidence="1">
    <location>
        <begin position="356"/>
        <end position="391"/>
    </location>
</feature>
<dbReference type="Pfam" id="PF14398">
    <property type="entry name" value="ATPgrasp_YheCD"/>
    <property type="match status" value="1"/>
</dbReference>